<proteinExistence type="predicted"/>
<reference evidence="2" key="1">
    <citation type="submission" date="2023-07" db="EMBL/GenBank/DDBJ databases">
        <title>Genomic Encyclopedia of Type Strains, Phase IV (KMG-IV): sequencing the most valuable type-strain genomes for metagenomic binning, comparative biology and taxonomic classification.</title>
        <authorList>
            <person name="Goeker M."/>
        </authorList>
    </citation>
    <scope>NUCLEOTIDE SEQUENCE</scope>
    <source>
        <strain evidence="2">DSM 23947</strain>
    </source>
</reference>
<dbReference type="RefSeq" id="WP_307256789.1">
    <property type="nucleotide sequence ID" value="NZ_JAUSUC010000011.1"/>
</dbReference>
<comment type="caution">
    <text evidence="2">The sequence shown here is derived from an EMBL/GenBank/DDBJ whole genome shotgun (WGS) entry which is preliminary data.</text>
</comment>
<gene>
    <name evidence="2" type="ORF">J2S13_001192</name>
</gene>
<evidence type="ECO:0000313" key="2">
    <source>
        <dbReference type="EMBL" id="MDQ0214795.1"/>
    </source>
</evidence>
<accession>A0AAJ1SXX3</accession>
<organism evidence="2 3">
    <name type="scientific">Oikeobacillus pervagus</name>
    <dbReference type="NCBI Taxonomy" id="1325931"/>
    <lineage>
        <taxon>Bacteria</taxon>
        <taxon>Bacillati</taxon>
        <taxon>Bacillota</taxon>
        <taxon>Bacilli</taxon>
        <taxon>Bacillales</taxon>
        <taxon>Bacillaceae</taxon>
        <taxon>Oikeobacillus</taxon>
    </lineage>
</organism>
<name>A0AAJ1SXX3_9BACI</name>
<feature type="coiled-coil region" evidence="1">
    <location>
        <begin position="37"/>
        <end position="64"/>
    </location>
</feature>
<protein>
    <submittedName>
        <fullName evidence="2">Uncharacterized protein</fullName>
    </submittedName>
</protein>
<keyword evidence="3" id="KW-1185">Reference proteome</keyword>
<dbReference type="AlphaFoldDB" id="A0AAJ1SXX3"/>
<sequence>MKQVASGKKKKSKAQERLAVLRLELDYELAVLYEAIQEKNEKQMKKCKQKLHELRNEFIQLKEYTS</sequence>
<evidence type="ECO:0000256" key="1">
    <source>
        <dbReference type="SAM" id="Coils"/>
    </source>
</evidence>
<dbReference type="Proteomes" id="UP001237207">
    <property type="component" value="Unassembled WGS sequence"/>
</dbReference>
<keyword evidence="1" id="KW-0175">Coiled coil</keyword>
<dbReference type="EMBL" id="JAUSUC010000011">
    <property type="protein sequence ID" value="MDQ0214795.1"/>
    <property type="molecule type" value="Genomic_DNA"/>
</dbReference>
<evidence type="ECO:0000313" key="3">
    <source>
        <dbReference type="Proteomes" id="UP001237207"/>
    </source>
</evidence>